<dbReference type="CDD" id="cd03808">
    <property type="entry name" value="GT4_CapM-like"/>
    <property type="match status" value="1"/>
</dbReference>
<keyword evidence="3" id="KW-0808">Transferase</keyword>
<dbReference type="EMBL" id="FMYP01000002">
    <property type="protein sequence ID" value="SDB82954.1"/>
    <property type="molecule type" value="Genomic_DNA"/>
</dbReference>
<dbReference type="AlphaFoldDB" id="A0A1G6GLZ8"/>
<evidence type="ECO:0000313" key="3">
    <source>
        <dbReference type="EMBL" id="SDB82954.1"/>
    </source>
</evidence>
<dbReference type="InterPro" id="IPR028098">
    <property type="entry name" value="Glyco_trans_4-like_N"/>
</dbReference>
<evidence type="ECO:0000313" key="4">
    <source>
        <dbReference type="Proteomes" id="UP000199452"/>
    </source>
</evidence>
<name>A0A1G6GLZ8_9BACT</name>
<proteinExistence type="predicted"/>
<dbReference type="Gene3D" id="3.40.50.2000">
    <property type="entry name" value="Glycogen Phosphorylase B"/>
    <property type="match status" value="2"/>
</dbReference>
<dbReference type="RefSeq" id="WP_092434359.1">
    <property type="nucleotide sequence ID" value="NZ_FMYP01000002.1"/>
</dbReference>
<gene>
    <name evidence="3" type="ORF">SAMN05216323_100243</name>
</gene>
<dbReference type="Pfam" id="PF00534">
    <property type="entry name" value="Glycos_transf_1"/>
    <property type="match status" value="1"/>
</dbReference>
<reference evidence="3 4" key="1">
    <citation type="submission" date="2016-09" db="EMBL/GenBank/DDBJ databases">
        <authorList>
            <person name="Capua I."/>
            <person name="De Benedictis P."/>
            <person name="Joannis T."/>
            <person name="Lombin L.H."/>
            <person name="Cattoli G."/>
        </authorList>
    </citation>
    <scope>NUCLEOTIDE SEQUENCE [LARGE SCALE GENOMIC DNA]</scope>
    <source>
        <strain evidence="3 4">A7P-90m</strain>
    </source>
</reference>
<accession>A0A1G6GLZ8</accession>
<dbReference type="Pfam" id="PF13477">
    <property type="entry name" value="Glyco_trans_4_2"/>
    <property type="match status" value="1"/>
</dbReference>
<keyword evidence="4" id="KW-1185">Reference proteome</keyword>
<dbReference type="OrthoDB" id="9790710at2"/>
<dbReference type="InterPro" id="IPR001296">
    <property type="entry name" value="Glyco_trans_1"/>
</dbReference>
<feature type="domain" description="Glycosyltransferase subfamily 4-like N-terminal" evidence="2">
    <location>
        <begin position="22"/>
        <end position="152"/>
    </location>
</feature>
<sequence>MKKHIIICTNILWSIPTFRKYLIKALIEKGYRVSVVGSDENFSDSTISKLDELDVVTHIVPIDRSSGNPFTNLKYIYSLRRVFKVYKPDLVLFYSVKPNIFGSFICGVMNIPFVNTINGLGSGLINNNITSFFVKTLYRLALKKSEMVLFQNNDDLAFFIKHKLVPVSITGYVPGSGIDTDEYCIPTKVFTKKRTFLLVGRLLKDKGVYEYIEAIKELKKDNITDVEFLLGGIIDPYNPTAVPQKEIELWEQLGLIRYLGKTDNIETFFDLADFIVCPSYREGLSRLLIEAASCRKAIITTNVPGCRDIVEENVNGFLCEHRNSKSLKEVILKGINTSNADLERFGDNSREIVKSKFNESIVNKVYLDIIEESLP</sequence>
<dbReference type="PANTHER" id="PTHR12526">
    <property type="entry name" value="GLYCOSYLTRANSFERASE"/>
    <property type="match status" value="1"/>
</dbReference>
<evidence type="ECO:0000259" key="2">
    <source>
        <dbReference type="Pfam" id="PF13477"/>
    </source>
</evidence>
<evidence type="ECO:0000259" key="1">
    <source>
        <dbReference type="Pfam" id="PF00534"/>
    </source>
</evidence>
<protein>
    <submittedName>
        <fullName evidence="3">Glycosyltransferase involved in cell wall bisynthesis</fullName>
    </submittedName>
</protein>
<dbReference type="GO" id="GO:0016757">
    <property type="term" value="F:glycosyltransferase activity"/>
    <property type="evidence" value="ECO:0007669"/>
    <property type="project" value="InterPro"/>
</dbReference>
<dbReference type="SUPFAM" id="SSF53756">
    <property type="entry name" value="UDP-Glycosyltransferase/glycogen phosphorylase"/>
    <property type="match status" value="1"/>
</dbReference>
<dbReference type="Proteomes" id="UP000199452">
    <property type="component" value="Unassembled WGS sequence"/>
</dbReference>
<dbReference type="STRING" id="1640674.SAMN05216323_100243"/>
<feature type="domain" description="Glycosyl transferase family 1" evidence="1">
    <location>
        <begin position="188"/>
        <end position="351"/>
    </location>
</feature>
<dbReference type="PANTHER" id="PTHR12526:SF638">
    <property type="entry name" value="SPORE COAT PROTEIN SA"/>
    <property type="match status" value="1"/>
</dbReference>
<organism evidence="3 4">
    <name type="scientific">Williamwhitmania taraxaci</name>
    <dbReference type="NCBI Taxonomy" id="1640674"/>
    <lineage>
        <taxon>Bacteria</taxon>
        <taxon>Pseudomonadati</taxon>
        <taxon>Bacteroidota</taxon>
        <taxon>Bacteroidia</taxon>
        <taxon>Bacteroidales</taxon>
        <taxon>Williamwhitmaniaceae</taxon>
        <taxon>Williamwhitmania</taxon>
    </lineage>
</organism>